<evidence type="ECO:0000259" key="3">
    <source>
        <dbReference type="PROSITE" id="PS50853"/>
    </source>
</evidence>
<dbReference type="AlphaFoldDB" id="A0AAD3QVZ0"/>
<dbReference type="Pfam" id="PF00041">
    <property type="entry name" value="fn3"/>
    <property type="match status" value="1"/>
</dbReference>
<feature type="domain" description="Fibronectin type-III" evidence="3">
    <location>
        <begin position="39"/>
        <end position="137"/>
    </location>
</feature>
<keyword evidence="4" id="KW-0675">Receptor</keyword>
<evidence type="ECO:0000313" key="5">
    <source>
        <dbReference type="Proteomes" id="UP001279410"/>
    </source>
</evidence>
<keyword evidence="2" id="KW-0472">Membrane</keyword>
<dbReference type="InterPro" id="IPR003961">
    <property type="entry name" value="FN3_dom"/>
</dbReference>
<dbReference type="InterPro" id="IPR036116">
    <property type="entry name" value="FN3_sf"/>
</dbReference>
<feature type="region of interest" description="Disordered" evidence="1">
    <location>
        <begin position="1"/>
        <end position="44"/>
    </location>
</feature>
<organism evidence="4 5">
    <name type="scientific">Lates japonicus</name>
    <name type="common">Japanese lates</name>
    <dbReference type="NCBI Taxonomy" id="270547"/>
    <lineage>
        <taxon>Eukaryota</taxon>
        <taxon>Metazoa</taxon>
        <taxon>Chordata</taxon>
        <taxon>Craniata</taxon>
        <taxon>Vertebrata</taxon>
        <taxon>Euteleostomi</taxon>
        <taxon>Actinopterygii</taxon>
        <taxon>Neopterygii</taxon>
        <taxon>Teleostei</taxon>
        <taxon>Neoteleostei</taxon>
        <taxon>Acanthomorphata</taxon>
        <taxon>Carangaria</taxon>
        <taxon>Carangaria incertae sedis</taxon>
        <taxon>Centropomidae</taxon>
        <taxon>Lates</taxon>
    </lineage>
</organism>
<dbReference type="CDD" id="cd00063">
    <property type="entry name" value="FN3"/>
    <property type="match status" value="1"/>
</dbReference>
<accession>A0AAD3QVZ0</accession>
<dbReference type="SMART" id="SM00060">
    <property type="entry name" value="FN3"/>
    <property type="match status" value="1"/>
</dbReference>
<gene>
    <name evidence="4" type="ORF">AKAME5_000114200</name>
</gene>
<evidence type="ECO:0000313" key="4">
    <source>
        <dbReference type="EMBL" id="GLD46862.1"/>
    </source>
</evidence>
<dbReference type="SUPFAM" id="SSF49265">
    <property type="entry name" value="Fibronectin type III"/>
    <property type="match status" value="1"/>
</dbReference>
<keyword evidence="2" id="KW-0812">Transmembrane</keyword>
<comment type="caution">
    <text evidence="4">The sequence shown here is derived from an EMBL/GenBank/DDBJ whole genome shotgun (WGS) entry which is preliminary data.</text>
</comment>
<dbReference type="EMBL" id="BRZM01000003">
    <property type="protein sequence ID" value="GLD46862.1"/>
    <property type="molecule type" value="Genomic_DNA"/>
</dbReference>
<keyword evidence="5" id="KW-1185">Reference proteome</keyword>
<protein>
    <submittedName>
        <fullName evidence="4">Ephrin type-B receptor 4</fullName>
    </submittedName>
</protein>
<feature type="transmembrane region" description="Helical" evidence="2">
    <location>
        <begin position="144"/>
        <end position="169"/>
    </location>
</feature>
<keyword evidence="2" id="KW-1133">Transmembrane helix</keyword>
<evidence type="ECO:0000256" key="2">
    <source>
        <dbReference type="SAM" id="Phobius"/>
    </source>
</evidence>
<evidence type="ECO:0000256" key="1">
    <source>
        <dbReference type="SAM" id="MobiDB-lite"/>
    </source>
</evidence>
<dbReference type="InterPro" id="IPR013783">
    <property type="entry name" value="Ig-like_fold"/>
</dbReference>
<dbReference type="PROSITE" id="PS50853">
    <property type="entry name" value="FN3"/>
    <property type="match status" value="1"/>
</dbReference>
<name>A0AAD3QVZ0_LATJO</name>
<dbReference type="Gene3D" id="2.60.40.10">
    <property type="entry name" value="Immunoglobulins"/>
    <property type="match status" value="1"/>
</dbReference>
<sequence>MASGSASRRPPAPAYRDLSSLRDTLDAQAPTGAPASSGKDRQLRVSTSLQAATVSVEREEVESPSSAALQLSCSISYAYCEKERRNEDQCHYTESSRNQAVLTDLRRATQYEVQVRARTKAGYGSFSPAAIFRTLPDGHDSSQFLVPGILISVGMLLLVTFVFVAAYCLRRHSRIKDPELSR</sequence>
<reference evidence="4" key="1">
    <citation type="submission" date="2022-08" db="EMBL/GenBank/DDBJ databases">
        <title>Genome sequencing of akame (Lates japonicus).</title>
        <authorList>
            <person name="Hashiguchi Y."/>
            <person name="Takahashi H."/>
        </authorList>
    </citation>
    <scope>NUCLEOTIDE SEQUENCE</scope>
    <source>
        <strain evidence="4">Kochi</strain>
    </source>
</reference>
<dbReference type="Proteomes" id="UP001279410">
    <property type="component" value="Unassembled WGS sequence"/>
</dbReference>
<proteinExistence type="predicted"/>